<dbReference type="PATRIC" id="fig|1212489.4.peg.1787"/>
<dbReference type="Gene3D" id="3.30.9.10">
    <property type="entry name" value="D-Amino Acid Oxidase, subunit A, domain 2"/>
    <property type="match status" value="1"/>
</dbReference>
<sequence length="513" mass="58135">MLEKTENNLPKITIIGAGAAGFSAALTLAERGYKIELIDKATLSSGASGRNPGRMGHGFHYADIETAKAYLNASIKVQRTYPDYLLARDEPFSSPLRHGRYFITKNSTVPKEEILATYHAIKEEYIRLVKKDSANEVFGPPEDFFRILDPTEYNQAVNMNIVDIGIETAEHLFDWSRFSQDIKERIIHCPNITLKEHTEVTQIRRNPLGLERFTLETKTAEGEVSTSTTDYVINSTWQEIKRLNDQIGLTMVPGERTNRLKALLILELPESLENTNSMFFCMGQHCMISNMGQQRAMATYAPITNLETSTDLSLSKKAQRLLDNQATQEEKQEMGKKMLEGISHYIPEIAKAKVLDLKYGIIQTKGSLTLADLQNPTHSFNSRDDHCVKEEQLGLISNPCMKLFYFVENGELVADLIDSQVAVSKKIKACFKLIKEKAKEHHLLFDSTIQSAVIQHLEQFEFSSFDKNSIESIADRIVKTMRDKSNLFRFFPHNPGNIPSPLVQEETSKNYPM</sequence>
<dbReference type="InterPro" id="IPR036188">
    <property type="entry name" value="FAD/NAD-bd_sf"/>
</dbReference>
<evidence type="ECO:0000256" key="1">
    <source>
        <dbReference type="ARBA" id="ARBA00023002"/>
    </source>
</evidence>
<evidence type="ECO:0000259" key="2">
    <source>
        <dbReference type="Pfam" id="PF01266"/>
    </source>
</evidence>
<dbReference type="GO" id="GO:0008168">
    <property type="term" value="F:methyltransferase activity"/>
    <property type="evidence" value="ECO:0007669"/>
    <property type="project" value="UniProtKB-KW"/>
</dbReference>
<dbReference type="RefSeq" id="WP_058495966.1">
    <property type="nucleotide sequence ID" value="NZ_CAAAIU010000002.1"/>
</dbReference>
<dbReference type="GO" id="GO:0032259">
    <property type="term" value="P:methylation"/>
    <property type="evidence" value="ECO:0007669"/>
    <property type="project" value="UniProtKB-KW"/>
</dbReference>
<feature type="domain" description="FAD dependent oxidoreductase" evidence="2">
    <location>
        <begin position="12"/>
        <end position="237"/>
    </location>
</feature>
<protein>
    <submittedName>
        <fullName evidence="3">Bifunctional tRNA (Mnm(5)s(2)U34)-methyltransferase/FAD-dependent cmnm(5)s(2)U34 oxidoreductase</fullName>
    </submittedName>
</protein>
<organism evidence="3 4">
    <name type="scientific">Legionella drozanskii LLAP-1</name>
    <dbReference type="NCBI Taxonomy" id="1212489"/>
    <lineage>
        <taxon>Bacteria</taxon>
        <taxon>Pseudomonadati</taxon>
        <taxon>Pseudomonadota</taxon>
        <taxon>Gammaproteobacteria</taxon>
        <taxon>Legionellales</taxon>
        <taxon>Legionellaceae</taxon>
        <taxon>Legionella</taxon>
    </lineage>
</organism>
<gene>
    <name evidence="3" type="ORF">Ldro_1692</name>
</gene>
<reference evidence="3 4" key="1">
    <citation type="submission" date="2015-11" db="EMBL/GenBank/DDBJ databases">
        <title>Genomic analysis of 38 Legionella species identifies large and diverse effector repertoires.</title>
        <authorList>
            <person name="Burstein D."/>
            <person name="Amaro F."/>
            <person name="Zusman T."/>
            <person name="Lifshitz Z."/>
            <person name="Cohen O."/>
            <person name="Gilbert J.A."/>
            <person name="Pupko T."/>
            <person name="Shuman H.A."/>
            <person name="Segal G."/>
        </authorList>
    </citation>
    <scope>NUCLEOTIDE SEQUENCE [LARGE SCALE GENOMIC DNA]</scope>
    <source>
        <strain evidence="3 4">ATCC 700990</strain>
    </source>
</reference>
<dbReference type="Pfam" id="PF01266">
    <property type="entry name" value="DAO"/>
    <property type="match status" value="1"/>
</dbReference>
<dbReference type="EMBL" id="LNXY01000020">
    <property type="protein sequence ID" value="KTC88073.1"/>
    <property type="molecule type" value="Genomic_DNA"/>
</dbReference>
<keyword evidence="3" id="KW-0808">Transferase</keyword>
<dbReference type="InterPro" id="IPR006076">
    <property type="entry name" value="FAD-dep_OxRdtase"/>
</dbReference>
<comment type="caution">
    <text evidence="3">The sequence shown here is derived from an EMBL/GenBank/DDBJ whole genome shotgun (WGS) entry which is preliminary data.</text>
</comment>
<dbReference type="AlphaFoldDB" id="A0A0W0SXM0"/>
<accession>A0A0W0SXM0</accession>
<dbReference type="GO" id="GO:0016491">
    <property type="term" value="F:oxidoreductase activity"/>
    <property type="evidence" value="ECO:0007669"/>
    <property type="project" value="UniProtKB-KW"/>
</dbReference>
<dbReference type="SUPFAM" id="SSF51905">
    <property type="entry name" value="FAD/NAD(P)-binding domain"/>
    <property type="match status" value="1"/>
</dbReference>
<evidence type="ECO:0000313" key="3">
    <source>
        <dbReference type="EMBL" id="KTC88073.1"/>
    </source>
</evidence>
<keyword evidence="3" id="KW-0489">Methyltransferase</keyword>
<keyword evidence="1" id="KW-0560">Oxidoreductase</keyword>
<evidence type="ECO:0000313" key="4">
    <source>
        <dbReference type="Proteomes" id="UP000054736"/>
    </source>
</evidence>
<proteinExistence type="predicted"/>
<dbReference type="OrthoDB" id="1401001at2"/>
<dbReference type="STRING" id="1212489.Ldro_1692"/>
<dbReference type="Gene3D" id="3.50.50.60">
    <property type="entry name" value="FAD/NAD(P)-binding domain"/>
    <property type="match status" value="1"/>
</dbReference>
<keyword evidence="4" id="KW-1185">Reference proteome</keyword>
<dbReference type="Proteomes" id="UP000054736">
    <property type="component" value="Unassembled WGS sequence"/>
</dbReference>
<name>A0A0W0SXM0_9GAMM</name>